<dbReference type="VEuPathDB" id="MicrosporidiaDB:THOM_1167"/>
<keyword evidence="2" id="KW-1185">Reference proteome</keyword>
<name>L7JYP8_TRAHO</name>
<proteinExistence type="predicted"/>
<reference evidence="1 2" key="1">
    <citation type="journal article" date="2012" name="PLoS Pathog.">
        <title>The genome of the obligate intracellular parasite Trachipleistophora hominis: new insights into microsporidian genome dynamics and reductive evolution.</title>
        <authorList>
            <person name="Heinz E."/>
            <person name="Williams T.A."/>
            <person name="Nakjang S."/>
            <person name="Noel C.J."/>
            <person name="Swan D.C."/>
            <person name="Goldberg A.V."/>
            <person name="Harris S.R."/>
            <person name="Weinmaier T."/>
            <person name="Markert S."/>
            <person name="Becher D."/>
            <person name="Bernhardt J."/>
            <person name="Dagan T."/>
            <person name="Hacker C."/>
            <person name="Lucocq J.M."/>
            <person name="Schweder T."/>
            <person name="Rattei T."/>
            <person name="Hall N."/>
            <person name="Hirt R.P."/>
            <person name="Embley T.M."/>
        </authorList>
    </citation>
    <scope>NUCLEOTIDE SEQUENCE [LARGE SCALE GENOMIC DNA]</scope>
</reference>
<dbReference type="InParanoid" id="L7JYP8"/>
<organism evidence="1 2">
    <name type="scientific">Trachipleistophora hominis</name>
    <name type="common">Microsporidian parasite</name>
    <dbReference type="NCBI Taxonomy" id="72359"/>
    <lineage>
        <taxon>Eukaryota</taxon>
        <taxon>Fungi</taxon>
        <taxon>Fungi incertae sedis</taxon>
        <taxon>Microsporidia</taxon>
        <taxon>Pleistophoridae</taxon>
        <taxon>Trachipleistophora</taxon>
    </lineage>
</organism>
<evidence type="ECO:0000313" key="1">
    <source>
        <dbReference type="EMBL" id="ELQ75872.1"/>
    </source>
</evidence>
<gene>
    <name evidence="1" type="ORF">THOM_1167</name>
</gene>
<dbReference type="Proteomes" id="UP000011185">
    <property type="component" value="Unassembled WGS sequence"/>
</dbReference>
<accession>L7JYP8</accession>
<evidence type="ECO:0000313" key="2">
    <source>
        <dbReference type="Proteomes" id="UP000011185"/>
    </source>
</evidence>
<dbReference type="HOGENOM" id="CLU_3421425_0_0_1"/>
<sequence>MNNKPVEMVSGYEHLYVLHSCKNK</sequence>
<protein>
    <submittedName>
        <fullName evidence="1">Uncharacterized protein</fullName>
    </submittedName>
</protein>
<dbReference type="AlphaFoldDB" id="L7JYP8"/>
<dbReference type="EMBL" id="JH993910">
    <property type="protein sequence ID" value="ELQ75872.1"/>
    <property type="molecule type" value="Genomic_DNA"/>
</dbReference>